<feature type="chain" id="PRO_5034537544" evidence="6">
    <location>
        <begin position="29"/>
        <end position="221"/>
    </location>
</feature>
<evidence type="ECO:0000313" key="8">
    <source>
        <dbReference type="EMBL" id="MBN8745690.1"/>
    </source>
</evidence>
<dbReference type="PIRSF" id="PIRSF000005">
    <property type="entry name" value="Cytochrome_c4"/>
    <property type="match status" value="1"/>
</dbReference>
<evidence type="ECO:0000313" key="9">
    <source>
        <dbReference type="Proteomes" id="UP000664800"/>
    </source>
</evidence>
<evidence type="ECO:0000256" key="3">
    <source>
        <dbReference type="ARBA" id="ARBA00023004"/>
    </source>
</evidence>
<dbReference type="GO" id="GO:0009055">
    <property type="term" value="F:electron transfer activity"/>
    <property type="evidence" value="ECO:0007669"/>
    <property type="project" value="InterPro"/>
</dbReference>
<keyword evidence="6" id="KW-0732">Signal</keyword>
<feature type="binding site" description="axial binding residue" evidence="5">
    <location>
        <position position="81"/>
    </location>
    <ligand>
        <name>heme c</name>
        <dbReference type="ChEBI" id="CHEBI:61717"/>
        <label>1</label>
    </ligand>
    <ligandPart>
        <name>Fe</name>
        <dbReference type="ChEBI" id="CHEBI:18248"/>
    </ligandPart>
</feature>
<dbReference type="PROSITE" id="PS51007">
    <property type="entry name" value="CYTC"/>
    <property type="match status" value="2"/>
</dbReference>
<comment type="PTM">
    <text evidence="4">Binds 2 heme c groups covalently per subunit.</text>
</comment>
<reference evidence="8" key="1">
    <citation type="submission" date="2021-02" db="EMBL/GenBank/DDBJ databases">
        <title>Thiocyanate and organic carbon inputs drive convergent selection for specific autotrophic Afipia and Thiobacillus strains within complex microbiomes.</title>
        <authorList>
            <person name="Huddy R.J."/>
            <person name="Sachdeva R."/>
            <person name="Kadzinga F."/>
            <person name="Kantor R.S."/>
            <person name="Harrison S.T.L."/>
            <person name="Banfield J.F."/>
        </authorList>
    </citation>
    <scope>NUCLEOTIDE SEQUENCE</scope>
    <source>
        <strain evidence="8">SCN18_13_7_16_R3_B_64_19</strain>
    </source>
</reference>
<keyword evidence="2 5" id="KW-0479">Metal-binding</keyword>
<sequence>MRQFIPMRRVLAVATLGALFWAAPASWAAAPPEAASCIACHGAGGMGNAAAGYPRLAGLPEQYLADQLRYFADGTRNNAIMSGMAKPLSSSQVTALATYYSKLKPSGKPAPMPTGAAAAEGERLALRGDWEKGIPACIRCHGPGAVGVGENFPALVGQSAAYIEAQIKAWKDGSRSGDPLGLMHTVALRMTDAQTQAVAQWLAAQPLSPAQSAAKSASAKH</sequence>
<dbReference type="SUPFAM" id="SSF46626">
    <property type="entry name" value="Cytochrome c"/>
    <property type="match status" value="2"/>
</dbReference>
<gene>
    <name evidence="8" type="ORF">J0I24_15540</name>
</gene>
<feature type="binding site" description="axial binding residue" evidence="5">
    <location>
        <position position="183"/>
    </location>
    <ligand>
        <name>heme c</name>
        <dbReference type="ChEBI" id="CHEBI:61717"/>
        <label>2</label>
    </ligand>
    <ligandPart>
        <name>Fe</name>
        <dbReference type="ChEBI" id="CHEBI:18248"/>
    </ligandPart>
</feature>
<dbReference type="InterPro" id="IPR050597">
    <property type="entry name" value="Cytochrome_c_Oxidase_Subunit"/>
</dbReference>
<feature type="binding site" description="axial binding residue" evidence="5">
    <location>
        <position position="141"/>
    </location>
    <ligand>
        <name>heme c</name>
        <dbReference type="ChEBI" id="CHEBI:61717"/>
        <label>2</label>
    </ligand>
    <ligandPart>
        <name>Fe</name>
        <dbReference type="ChEBI" id="CHEBI:18248"/>
    </ligandPart>
</feature>
<feature type="signal peptide" evidence="6">
    <location>
        <begin position="1"/>
        <end position="28"/>
    </location>
</feature>
<evidence type="ECO:0000259" key="7">
    <source>
        <dbReference type="PROSITE" id="PS51007"/>
    </source>
</evidence>
<dbReference type="InterPro" id="IPR009056">
    <property type="entry name" value="Cyt_c-like_dom"/>
</dbReference>
<comment type="caution">
    <text evidence="8">The sequence shown here is derived from an EMBL/GenBank/DDBJ whole genome shotgun (WGS) entry which is preliminary data.</text>
</comment>
<keyword evidence="3 5" id="KW-0408">Iron</keyword>
<feature type="binding site" description="axial binding residue" evidence="5">
    <location>
        <position position="41"/>
    </location>
    <ligand>
        <name>heme c</name>
        <dbReference type="ChEBI" id="CHEBI:61717"/>
        <label>1</label>
    </ligand>
    <ligandPart>
        <name>Fe</name>
        <dbReference type="ChEBI" id="CHEBI:18248"/>
    </ligandPart>
</feature>
<feature type="domain" description="Cytochrome c" evidence="7">
    <location>
        <begin position="12"/>
        <end position="104"/>
    </location>
</feature>
<dbReference type="RefSeq" id="WP_276732793.1">
    <property type="nucleotide sequence ID" value="NZ_JAFKMR010000038.1"/>
</dbReference>
<dbReference type="GO" id="GO:0005506">
    <property type="term" value="F:iron ion binding"/>
    <property type="evidence" value="ECO:0007669"/>
    <property type="project" value="InterPro"/>
</dbReference>
<protein>
    <submittedName>
        <fullName evidence="8">C-type cytochrome</fullName>
    </submittedName>
</protein>
<dbReference type="Gene3D" id="1.10.760.10">
    <property type="entry name" value="Cytochrome c-like domain"/>
    <property type="match status" value="2"/>
</dbReference>
<dbReference type="InterPro" id="IPR024167">
    <property type="entry name" value="Cytochrome_c4-like"/>
</dbReference>
<dbReference type="Pfam" id="PF00034">
    <property type="entry name" value="Cytochrom_C"/>
    <property type="match status" value="1"/>
</dbReference>
<organism evidence="8 9">
    <name type="scientific">Thiomonas arsenitoxydans (strain DSM 22701 / CIP 110005 / 3As)</name>
    <dbReference type="NCBI Taxonomy" id="426114"/>
    <lineage>
        <taxon>Bacteria</taxon>
        <taxon>Pseudomonadati</taxon>
        <taxon>Pseudomonadota</taxon>
        <taxon>Betaproteobacteria</taxon>
        <taxon>Burkholderiales</taxon>
        <taxon>Thiomonas</taxon>
    </lineage>
</organism>
<dbReference type="AlphaFoldDB" id="A0A8I1MZ19"/>
<keyword evidence="1 4" id="KW-0349">Heme</keyword>
<evidence type="ECO:0000256" key="2">
    <source>
        <dbReference type="ARBA" id="ARBA00022723"/>
    </source>
</evidence>
<dbReference type="PANTHER" id="PTHR33751:SF11">
    <property type="entry name" value="BLL4483 PROTEIN"/>
    <property type="match status" value="1"/>
</dbReference>
<feature type="binding site" description="covalent" evidence="4">
    <location>
        <position position="37"/>
    </location>
    <ligand>
        <name>heme c</name>
        <dbReference type="ChEBI" id="CHEBI:61717"/>
        <label>1</label>
    </ligand>
</feature>
<dbReference type="PANTHER" id="PTHR33751">
    <property type="entry name" value="CBB3-TYPE CYTOCHROME C OXIDASE SUBUNIT FIXP"/>
    <property type="match status" value="1"/>
</dbReference>
<evidence type="ECO:0000256" key="5">
    <source>
        <dbReference type="PIRSR" id="PIRSR000005-2"/>
    </source>
</evidence>
<evidence type="ECO:0000256" key="1">
    <source>
        <dbReference type="ARBA" id="ARBA00022617"/>
    </source>
</evidence>
<proteinExistence type="predicted"/>
<feature type="binding site" description="covalent" evidence="4">
    <location>
        <position position="140"/>
    </location>
    <ligand>
        <name>heme c</name>
        <dbReference type="ChEBI" id="CHEBI:61717"/>
        <label>2</label>
    </ligand>
</feature>
<feature type="binding site" description="covalent" evidence="4">
    <location>
        <position position="137"/>
    </location>
    <ligand>
        <name>heme c</name>
        <dbReference type="ChEBI" id="CHEBI:61717"/>
        <label>2</label>
    </ligand>
</feature>
<feature type="binding site" description="covalent" evidence="4">
    <location>
        <position position="40"/>
    </location>
    <ligand>
        <name>heme c</name>
        <dbReference type="ChEBI" id="CHEBI:61717"/>
        <label>1</label>
    </ligand>
</feature>
<dbReference type="GO" id="GO:0020037">
    <property type="term" value="F:heme binding"/>
    <property type="evidence" value="ECO:0007669"/>
    <property type="project" value="InterPro"/>
</dbReference>
<dbReference type="EMBL" id="JAFKMR010000038">
    <property type="protein sequence ID" value="MBN8745690.1"/>
    <property type="molecule type" value="Genomic_DNA"/>
</dbReference>
<dbReference type="Proteomes" id="UP000664800">
    <property type="component" value="Unassembled WGS sequence"/>
</dbReference>
<dbReference type="GO" id="GO:0042597">
    <property type="term" value="C:periplasmic space"/>
    <property type="evidence" value="ECO:0007669"/>
    <property type="project" value="InterPro"/>
</dbReference>
<dbReference type="InterPro" id="IPR036909">
    <property type="entry name" value="Cyt_c-like_dom_sf"/>
</dbReference>
<feature type="domain" description="Cytochrome c" evidence="7">
    <location>
        <begin position="116"/>
        <end position="206"/>
    </location>
</feature>
<evidence type="ECO:0000256" key="6">
    <source>
        <dbReference type="SAM" id="SignalP"/>
    </source>
</evidence>
<dbReference type="Pfam" id="PF13442">
    <property type="entry name" value="Cytochrome_CBB3"/>
    <property type="match status" value="1"/>
</dbReference>
<evidence type="ECO:0000256" key="4">
    <source>
        <dbReference type="PIRSR" id="PIRSR000005-1"/>
    </source>
</evidence>
<name>A0A8I1MZ19_THIA3</name>
<accession>A0A8I1MZ19</accession>